<comment type="caution">
    <text evidence="1">The sequence shown here is derived from an EMBL/GenBank/DDBJ whole genome shotgun (WGS) entry which is preliminary data.</text>
</comment>
<dbReference type="Proteomes" id="UP000299102">
    <property type="component" value="Unassembled WGS sequence"/>
</dbReference>
<accession>A0A4C1XFB7</accession>
<dbReference type="EMBL" id="BGZK01000845">
    <property type="protein sequence ID" value="GBP62631.1"/>
    <property type="molecule type" value="Genomic_DNA"/>
</dbReference>
<reference evidence="1 2" key="1">
    <citation type="journal article" date="2019" name="Commun. Biol.">
        <title>The bagworm genome reveals a unique fibroin gene that provides high tensile strength.</title>
        <authorList>
            <person name="Kono N."/>
            <person name="Nakamura H."/>
            <person name="Ohtoshi R."/>
            <person name="Tomita M."/>
            <person name="Numata K."/>
            <person name="Arakawa K."/>
        </authorList>
    </citation>
    <scope>NUCLEOTIDE SEQUENCE [LARGE SCALE GENOMIC DNA]</scope>
</reference>
<proteinExistence type="predicted"/>
<sequence length="102" mass="11868">MSKEKKVTRSFLFKVWANELSFLYRWLERKLTEVALYGFIKATNNIRWVVASGSNHLLREAYATTIFSFYIEELGPQGFYAGLTLDNSERSDHLHRDPGSTM</sequence>
<keyword evidence="2" id="KW-1185">Reference proteome</keyword>
<evidence type="ECO:0000313" key="1">
    <source>
        <dbReference type="EMBL" id="GBP62631.1"/>
    </source>
</evidence>
<name>A0A4C1XFB7_EUMVA</name>
<organism evidence="1 2">
    <name type="scientific">Eumeta variegata</name>
    <name type="common">Bagworm moth</name>
    <name type="synonym">Eumeta japonica</name>
    <dbReference type="NCBI Taxonomy" id="151549"/>
    <lineage>
        <taxon>Eukaryota</taxon>
        <taxon>Metazoa</taxon>
        <taxon>Ecdysozoa</taxon>
        <taxon>Arthropoda</taxon>
        <taxon>Hexapoda</taxon>
        <taxon>Insecta</taxon>
        <taxon>Pterygota</taxon>
        <taxon>Neoptera</taxon>
        <taxon>Endopterygota</taxon>
        <taxon>Lepidoptera</taxon>
        <taxon>Glossata</taxon>
        <taxon>Ditrysia</taxon>
        <taxon>Tineoidea</taxon>
        <taxon>Psychidae</taxon>
        <taxon>Oiketicinae</taxon>
        <taxon>Eumeta</taxon>
    </lineage>
</organism>
<gene>
    <name evidence="1" type="ORF">EVAR_46470_1</name>
</gene>
<protein>
    <submittedName>
        <fullName evidence="1">Uncharacterized protein</fullName>
    </submittedName>
</protein>
<dbReference type="AlphaFoldDB" id="A0A4C1XFB7"/>
<evidence type="ECO:0000313" key="2">
    <source>
        <dbReference type="Proteomes" id="UP000299102"/>
    </source>
</evidence>